<dbReference type="AlphaFoldDB" id="A0A8T0I3Z6"/>
<keyword evidence="3" id="KW-1185">Reference proteome</keyword>
<evidence type="ECO:0000313" key="2">
    <source>
        <dbReference type="EMBL" id="KAG0578250.1"/>
    </source>
</evidence>
<dbReference type="EMBL" id="CM026424">
    <property type="protein sequence ID" value="KAG0578250.1"/>
    <property type="molecule type" value="Genomic_DNA"/>
</dbReference>
<feature type="region of interest" description="Disordered" evidence="1">
    <location>
        <begin position="169"/>
        <end position="256"/>
    </location>
</feature>
<protein>
    <submittedName>
        <fullName evidence="2">Uncharacterized protein</fullName>
    </submittedName>
</protein>
<dbReference type="Proteomes" id="UP000822688">
    <property type="component" value="Chromosome 4"/>
</dbReference>
<evidence type="ECO:0000313" key="3">
    <source>
        <dbReference type="Proteomes" id="UP000822688"/>
    </source>
</evidence>
<proteinExistence type="predicted"/>
<reference evidence="2" key="1">
    <citation type="submission" date="2020-06" db="EMBL/GenBank/DDBJ databases">
        <title>WGS assembly of Ceratodon purpureus strain R40.</title>
        <authorList>
            <person name="Carey S.B."/>
            <person name="Jenkins J."/>
            <person name="Shu S."/>
            <person name="Lovell J.T."/>
            <person name="Sreedasyam A."/>
            <person name="Maumus F."/>
            <person name="Tiley G.P."/>
            <person name="Fernandez-Pozo N."/>
            <person name="Barry K."/>
            <person name="Chen C."/>
            <person name="Wang M."/>
            <person name="Lipzen A."/>
            <person name="Daum C."/>
            <person name="Saski C.A."/>
            <person name="Payton A.C."/>
            <person name="Mcbreen J.C."/>
            <person name="Conrad R.E."/>
            <person name="Kollar L.M."/>
            <person name="Olsson S."/>
            <person name="Huttunen S."/>
            <person name="Landis J.B."/>
            <person name="Wickett N.J."/>
            <person name="Johnson M.G."/>
            <person name="Rensing S.A."/>
            <person name="Grimwood J."/>
            <person name="Schmutz J."/>
            <person name="Mcdaniel S.F."/>
        </authorList>
    </citation>
    <scope>NUCLEOTIDE SEQUENCE</scope>
    <source>
        <strain evidence="2">R40</strain>
    </source>
</reference>
<comment type="caution">
    <text evidence="2">The sequence shown here is derived from an EMBL/GenBank/DDBJ whole genome shotgun (WGS) entry which is preliminary data.</text>
</comment>
<dbReference type="PANTHER" id="PTHR47372:SF11">
    <property type="entry name" value="RE19971P"/>
    <property type="match status" value="1"/>
</dbReference>
<gene>
    <name evidence="2" type="ORF">KC19_4G009100</name>
</gene>
<sequence>MNESSFPSLNIIIVVVVHCSICTIDHRLLQRLTFCRQLPKLQLIRHPKSRICASGRMGSSSSPTTHSLQKCQGMQQFSFGDPHGSSRASQVSALLRQVAHFGATHVVTSVLFLSHKTTSPLIICISTAISFALSHSQNSYHFLVFIFGTHLARLRTPLDNMSNFDATKDSAAQKAEETKGFGQQKAGEAHQATMDAAGATQDKAQDAAGTAQDKANQAGGMAGEKWEQTKQASSDATQAAQDKAMAAKDGAGNMLQQAQNAVGNAFNQAKDAVTPNQ</sequence>
<evidence type="ECO:0000256" key="1">
    <source>
        <dbReference type="SAM" id="MobiDB-lite"/>
    </source>
</evidence>
<name>A0A8T0I3Z6_CERPU</name>
<dbReference type="PANTHER" id="PTHR47372">
    <property type="entry name" value="DAUER UP-REGULATED-RELATED"/>
    <property type="match status" value="1"/>
</dbReference>
<accession>A0A8T0I3Z6</accession>
<organism evidence="2 3">
    <name type="scientific">Ceratodon purpureus</name>
    <name type="common">Fire moss</name>
    <name type="synonym">Dicranum purpureum</name>
    <dbReference type="NCBI Taxonomy" id="3225"/>
    <lineage>
        <taxon>Eukaryota</taxon>
        <taxon>Viridiplantae</taxon>
        <taxon>Streptophyta</taxon>
        <taxon>Embryophyta</taxon>
        <taxon>Bryophyta</taxon>
        <taxon>Bryophytina</taxon>
        <taxon>Bryopsida</taxon>
        <taxon>Dicranidae</taxon>
        <taxon>Pseudoditrichales</taxon>
        <taxon>Ditrichaceae</taxon>
        <taxon>Ceratodon</taxon>
    </lineage>
</organism>
<feature type="compositionally biased region" description="Low complexity" evidence="1">
    <location>
        <begin position="229"/>
        <end position="252"/>
    </location>
</feature>